<dbReference type="InterPro" id="IPR032397">
    <property type="entry name" value="RHD_dimer"/>
</dbReference>
<dbReference type="Pfam" id="PF16179">
    <property type="entry name" value="RHD_dimer"/>
    <property type="match status" value="1"/>
</dbReference>
<evidence type="ECO:0000256" key="6">
    <source>
        <dbReference type="ARBA" id="ARBA00023015"/>
    </source>
</evidence>
<evidence type="ECO:0000256" key="4">
    <source>
        <dbReference type="ARBA" id="ARBA00022553"/>
    </source>
</evidence>
<dbReference type="PROSITE" id="PS50254">
    <property type="entry name" value="REL_2"/>
    <property type="match status" value="1"/>
</dbReference>
<organism evidence="12 13">
    <name type="scientific">Pelobates cultripes</name>
    <name type="common">Western spadefoot toad</name>
    <dbReference type="NCBI Taxonomy" id="61616"/>
    <lineage>
        <taxon>Eukaryota</taxon>
        <taxon>Metazoa</taxon>
        <taxon>Chordata</taxon>
        <taxon>Craniata</taxon>
        <taxon>Vertebrata</taxon>
        <taxon>Euteleostomi</taxon>
        <taxon>Amphibia</taxon>
        <taxon>Batrachia</taxon>
        <taxon>Anura</taxon>
        <taxon>Pelobatoidea</taxon>
        <taxon>Pelobatidae</taxon>
        <taxon>Pelobates</taxon>
    </lineage>
</organism>
<dbReference type="GO" id="GO:0005667">
    <property type="term" value="C:transcription regulator complex"/>
    <property type="evidence" value="ECO:0007669"/>
    <property type="project" value="TreeGrafter"/>
</dbReference>
<dbReference type="PANTHER" id="PTHR12533:SF4">
    <property type="entry name" value="NUCLEAR FACTOR OF ACTIVATED T-CELLS, CYTOPLASMIC 2"/>
    <property type="match status" value="1"/>
</dbReference>
<feature type="domain" description="RHD" evidence="11">
    <location>
        <begin position="546"/>
        <end position="728"/>
    </location>
</feature>
<keyword evidence="5" id="KW-0677">Repeat</keyword>
<evidence type="ECO:0000313" key="13">
    <source>
        <dbReference type="Proteomes" id="UP001295444"/>
    </source>
</evidence>
<evidence type="ECO:0000256" key="1">
    <source>
        <dbReference type="ARBA" id="ARBA00004123"/>
    </source>
</evidence>
<keyword evidence="7" id="KW-0238">DNA-binding</keyword>
<dbReference type="InterPro" id="IPR037059">
    <property type="entry name" value="RHD_DNA_bind_dom_sf"/>
</dbReference>
<dbReference type="Gene3D" id="2.60.40.340">
    <property type="entry name" value="Rel homology domain (RHD), DNA-binding domain"/>
    <property type="match status" value="1"/>
</dbReference>
<dbReference type="GO" id="GO:0000978">
    <property type="term" value="F:RNA polymerase II cis-regulatory region sequence-specific DNA binding"/>
    <property type="evidence" value="ECO:0007669"/>
    <property type="project" value="TreeGrafter"/>
</dbReference>
<dbReference type="InterPro" id="IPR008967">
    <property type="entry name" value="p53-like_TF_DNA-bd_sf"/>
</dbReference>
<dbReference type="FunFam" id="2.60.40.10:FF:000040">
    <property type="entry name" value="Nuclear factor of activated T-cells, cytoplasmic, calcineurin-dependent 2"/>
    <property type="match status" value="1"/>
</dbReference>
<dbReference type="InterPro" id="IPR002909">
    <property type="entry name" value="IPT_dom"/>
</dbReference>
<dbReference type="GO" id="GO:0005737">
    <property type="term" value="C:cytoplasm"/>
    <property type="evidence" value="ECO:0007669"/>
    <property type="project" value="UniProtKB-SubCell"/>
</dbReference>
<dbReference type="SUPFAM" id="SSF81296">
    <property type="entry name" value="E set domains"/>
    <property type="match status" value="1"/>
</dbReference>
<protein>
    <submittedName>
        <fullName evidence="12">Nuclear factor of activated T-cells, cytoplasmic 2 isoform X3</fullName>
    </submittedName>
</protein>
<proteinExistence type="predicted"/>
<feature type="compositionally biased region" description="Polar residues" evidence="10">
    <location>
        <begin position="285"/>
        <end position="305"/>
    </location>
</feature>
<keyword evidence="4" id="KW-0597">Phosphoprotein</keyword>
<dbReference type="GO" id="GO:0033173">
    <property type="term" value="P:calcineurin-NFAT signaling cascade"/>
    <property type="evidence" value="ECO:0007669"/>
    <property type="project" value="TreeGrafter"/>
</dbReference>
<keyword evidence="3" id="KW-0963">Cytoplasm</keyword>
<evidence type="ECO:0000256" key="8">
    <source>
        <dbReference type="ARBA" id="ARBA00023163"/>
    </source>
</evidence>
<reference evidence="12" key="1">
    <citation type="submission" date="2022-03" db="EMBL/GenBank/DDBJ databases">
        <authorList>
            <person name="Alioto T."/>
            <person name="Alioto T."/>
            <person name="Gomez Garrido J."/>
        </authorList>
    </citation>
    <scope>NUCLEOTIDE SEQUENCE</scope>
</reference>
<keyword evidence="9" id="KW-0539">Nucleus</keyword>
<feature type="region of interest" description="Disordered" evidence="10">
    <location>
        <begin position="285"/>
        <end position="311"/>
    </location>
</feature>
<keyword evidence="13" id="KW-1185">Reference proteome</keyword>
<feature type="region of interest" description="Disordered" evidence="10">
    <location>
        <begin position="991"/>
        <end position="1043"/>
    </location>
</feature>
<dbReference type="CDD" id="cd01178">
    <property type="entry name" value="IPT_NFAT"/>
    <property type="match status" value="1"/>
</dbReference>
<name>A0AAD1SLK2_PELCU</name>
<evidence type="ECO:0000256" key="3">
    <source>
        <dbReference type="ARBA" id="ARBA00022490"/>
    </source>
</evidence>
<dbReference type="GO" id="GO:0000981">
    <property type="term" value="F:DNA-binding transcription factor activity, RNA polymerase II-specific"/>
    <property type="evidence" value="ECO:0007669"/>
    <property type="project" value="TreeGrafter"/>
</dbReference>
<evidence type="ECO:0000256" key="10">
    <source>
        <dbReference type="SAM" id="MobiDB-lite"/>
    </source>
</evidence>
<dbReference type="InterPro" id="IPR013783">
    <property type="entry name" value="Ig-like_fold"/>
</dbReference>
<comment type="subcellular location">
    <subcellularLocation>
        <location evidence="2">Cytoplasm</location>
    </subcellularLocation>
    <subcellularLocation>
        <location evidence="1">Nucleus</location>
    </subcellularLocation>
</comment>
<dbReference type="Pfam" id="PF00554">
    <property type="entry name" value="RHD_DNA_bind"/>
    <property type="match status" value="1"/>
</dbReference>
<dbReference type="EMBL" id="OW240917">
    <property type="protein sequence ID" value="CAH2303316.1"/>
    <property type="molecule type" value="Genomic_DNA"/>
</dbReference>
<dbReference type="GO" id="GO:0005634">
    <property type="term" value="C:nucleus"/>
    <property type="evidence" value="ECO:0007669"/>
    <property type="project" value="UniProtKB-SubCell"/>
</dbReference>
<evidence type="ECO:0000256" key="2">
    <source>
        <dbReference type="ARBA" id="ARBA00004496"/>
    </source>
</evidence>
<keyword evidence="6" id="KW-0805">Transcription regulation</keyword>
<feature type="compositionally biased region" description="Polar residues" evidence="10">
    <location>
        <begin position="991"/>
        <end position="1008"/>
    </location>
</feature>
<dbReference type="AlphaFoldDB" id="A0AAD1SLK2"/>
<sequence>MSKTLPLFYLSMQYGQRVGQHKPSTRGIREDIDDKRLSTDNFTQLRGCLSPGFPGQNSSPNNPDFYAIAFSICRRYRFLSTASPVSSVKIRSAWESSPARATAASNVLQGDTTFIISGFKPCLVIFSRHRPSFRRSSLWIYTFASAPRSLVVVPRSFFLATMSYDARPPDTAMAGDYGQSGNAVEELDFELLFNDYPVLLEEEPTRSHNISPRTGVAYPLDDGSEYDLKPYSSLADRRLSAYPIGRYEHTDSVGSKYYLDPQKSGEASALSPRIEITPSELMQSGGSFCNRISDNQPNSNSTSPQLLPVPVHDGGYREPICLSPASSNSSASFISETNFSPYTSPCVSPNNGPNDDLFSQFQPFHTHYSPRASPIMSPQARIPDDTFLGRHSPSPRPNSRSSSPGSKRRYPCPELYNSHQSTVSPRQSRSPSPQAPPPIQRMDVMNSLTDHPFVVPNKMCRNSPDPSPESSNKNMSYHLVIQNEEFLGPYDQEERKNSDPGSLLLLPPTWPKPLVPAMPYRCPEPEASWGDPLTLDTEVSWRIPAASLPSLEWPLASQVGSYELQIEVQPKPHHRAHYETEGSRGAVKATTGGHPVVQLHGYMKNEPLGLQIFIGTADERILKPHAFYQVHRITGKTVTTTSYERIIGNTKVLEIPLEPKTNMRATIDCAGILKLKNADIELRKGETDIGRKNTRVRLVFRIHIPDASGRIVSLQVASNPIECSQRSAHELPLVERQDIDSCPVYGGQQMILSGQNFTAESKVVFTEKTSDGQQIWEMDATVDKDKSQANMLFVEVPEYRNKLISTPVKVNFYVINGKRKRSQTQHFTYLPVPSIKTEPVDEYNHPIVGNNLHGGLTTVSPNYYAQHTMAESPSCLVTNLVSCQHVRSSLPSTESRYRQQNSSTVVYQGNKSLSPNQLGYHQPPLMSSQIPIPDAHRSVLVHVGSPIQSSAGLHSPVNPQQPPVIHYSPTNHQIRCGSHQDFQHIMCSDHFTTSPTRSSQPQVSQAQRISPGPYPTVIQQQSNSHRGPKNGPPITDQKEIQPSGVTVKQEQNLDQAYLDDELIDTNLSWIQNII</sequence>
<dbReference type="InterPro" id="IPR014756">
    <property type="entry name" value="Ig_E-set"/>
</dbReference>
<accession>A0AAD1SLK2</accession>
<dbReference type="Proteomes" id="UP001295444">
    <property type="component" value="Chromosome 06"/>
</dbReference>
<keyword evidence="8" id="KW-0804">Transcription</keyword>
<dbReference type="SMART" id="SM00429">
    <property type="entry name" value="IPT"/>
    <property type="match status" value="1"/>
</dbReference>
<dbReference type="PANTHER" id="PTHR12533">
    <property type="entry name" value="NFAT"/>
    <property type="match status" value="1"/>
</dbReference>
<dbReference type="Gene3D" id="2.60.40.10">
    <property type="entry name" value="Immunoglobulins"/>
    <property type="match status" value="1"/>
</dbReference>
<feature type="region of interest" description="Disordered" evidence="10">
    <location>
        <begin position="366"/>
        <end position="472"/>
    </location>
</feature>
<evidence type="ECO:0000256" key="5">
    <source>
        <dbReference type="ARBA" id="ARBA00022737"/>
    </source>
</evidence>
<gene>
    <name evidence="12" type="ORF">PECUL_23A043159</name>
</gene>
<dbReference type="PRINTS" id="PR01789">
    <property type="entry name" value="NUCFACTORATC"/>
</dbReference>
<evidence type="ECO:0000256" key="9">
    <source>
        <dbReference type="ARBA" id="ARBA00023242"/>
    </source>
</evidence>
<dbReference type="SUPFAM" id="SSF49417">
    <property type="entry name" value="p53-like transcription factors"/>
    <property type="match status" value="1"/>
</dbReference>
<evidence type="ECO:0000259" key="11">
    <source>
        <dbReference type="PROSITE" id="PS50254"/>
    </source>
</evidence>
<evidence type="ECO:0000313" key="12">
    <source>
        <dbReference type="EMBL" id="CAH2303316.1"/>
    </source>
</evidence>
<dbReference type="FunFam" id="2.60.40.340:FF:000001">
    <property type="entry name" value="Nuclear factor of activated T-cells, cytoplasmic, calcineurin-dependent 2"/>
    <property type="match status" value="1"/>
</dbReference>
<dbReference type="InterPro" id="IPR011539">
    <property type="entry name" value="RHD_DNA_bind_dom"/>
</dbReference>
<evidence type="ECO:0000256" key="7">
    <source>
        <dbReference type="ARBA" id="ARBA00023125"/>
    </source>
</evidence>
<dbReference type="InterPro" id="IPR008366">
    <property type="entry name" value="NFAT"/>
</dbReference>